<reference evidence="3" key="1">
    <citation type="submission" date="2023-03" db="EMBL/GenBank/DDBJ databases">
        <title>Massive genome expansion in bonnet fungi (Mycena s.s.) driven by repeated elements and novel gene families across ecological guilds.</title>
        <authorList>
            <consortium name="Lawrence Berkeley National Laboratory"/>
            <person name="Harder C.B."/>
            <person name="Miyauchi S."/>
            <person name="Viragh M."/>
            <person name="Kuo A."/>
            <person name="Thoen E."/>
            <person name="Andreopoulos B."/>
            <person name="Lu D."/>
            <person name="Skrede I."/>
            <person name="Drula E."/>
            <person name="Henrissat B."/>
            <person name="Morin E."/>
            <person name="Kohler A."/>
            <person name="Barry K."/>
            <person name="LaButti K."/>
            <person name="Morin E."/>
            <person name="Salamov A."/>
            <person name="Lipzen A."/>
            <person name="Mereny Z."/>
            <person name="Hegedus B."/>
            <person name="Baldrian P."/>
            <person name="Stursova M."/>
            <person name="Weitz H."/>
            <person name="Taylor A."/>
            <person name="Grigoriev I.V."/>
            <person name="Nagy L.G."/>
            <person name="Martin F."/>
            <person name="Kauserud H."/>
        </authorList>
    </citation>
    <scope>NUCLEOTIDE SEQUENCE</scope>
    <source>
        <strain evidence="3">CBHHK182m</strain>
    </source>
</reference>
<name>A0AAD7KIM4_9AGAR</name>
<evidence type="ECO:0000256" key="1">
    <source>
        <dbReference type="SAM" id="MobiDB-lite"/>
    </source>
</evidence>
<feature type="region of interest" description="Disordered" evidence="1">
    <location>
        <begin position="419"/>
        <end position="462"/>
    </location>
</feature>
<dbReference type="EMBL" id="JARKIB010000001">
    <property type="protein sequence ID" value="KAJ7786486.1"/>
    <property type="molecule type" value="Genomic_DNA"/>
</dbReference>
<comment type="caution">
    <text evidence="3">The sequence shown here is derived from an EMBL/GenBank/DDBJ whole genome shotgun (WGS) entry which is preliminary data.</text>
</comment>
<keyword evidence="4" id="KW-1185">Reference proteome</keyword>
<evidence type="ECO:0000313" key="3">
    <source>
        <dbReference type="EMBL" id="KAJ7786486.1"/>
    </source>
</evidence>
<dbReference type="Pfam" id="PF02752">
    <property type="entry name" value="Arrestin_C"/>
    <property type="match status" value="1"/>
</dbReference>
<dbReference type="InterPro" id="IPR011022">
    <property type="entry name" value="Arrestin_C-like"/>
</dbReference>
<sequence>MPRLDLSQAQIGRRFEGSGLLLHTAEDSETTAPGPSQDKLPLIQDASLSRHGTLLSSGATTLKRASELKLLLGNANSRLRPGALVSQRPDGQEATSFEQAKPRARVEIDIVLHSNVCVEGGIIKGFIKLRIRPRIKKETAVSISDGKVRIIGFESIEGDYHEFFQHSAALSEVVTHPPRIYNSPSDSEGFFAAGELEGVHSLGFEMSLPLSGVRRPKGPFHGPSGVSIRYIAVGPIQASVSKNVFMGGTGEVRLTAALHRSCFIAGTHVPVSVKVQNDTKKLIKSLSLTLHQSVIVFKRKLPLDSNSVTEVDIDSCRTSTAKKTVASSTLEMAQSFSRGHASTGGWWPGIPSGETLEFSHLLLIPSDALTHLRERLIEVQYTIRVGLNAGSLTTDVCVDLPVRIINLISLDPPPTFALPPPNAGISNPVSGSHDEDSEYSDNASDEGFHESSTDEDRPDEAQLGNLSLCDDAEDLVHHAIVAARTDNGAIQNVQEGLTEELDSPEASICSEPETHPTPSQDHAHKSRPTRPRGPSSFALRVQKKIEVAATTRKPLTPAAEQEVASEANEGDPTAGLDVFSLSPPRRLENAGSAISTVSGYQVASSSFLDDRYFGATPRFNCAEPSTHSGDAHSAAGSRVLPRPPSIVGLPFPQTTPNLSEPLRPAGLGIAIFGVVDQQTAQMDVSASCAPEPPVTPKRPSLAPGPSASSVKAKIKELEERVRAAEGY</sequence>
<organism evidence="3 4">
    <name type="scientific">Mycena metata</name>
    <dbReference type="NCBI Taxonomy" id="1033252"/>
    <lineage>
        <taxon>Eukaryota</taxon>
        <taxon>Fungi</taxon>
        <taxon>Dikarya</taxon>
        <taxon>Basidiomycota</taxon>
        <taxon>Agaricomycotina</taxon>
        <taxon>Agaricomycetes</taxon>
        <taxon>Agaricomycetidae</taxon>
        <taxon>Agaricales</taxon>
        <taxon>Marasmiineae</taxon>
        <taxon>Mycenaceae</taxon>
        <taxon>Mycena</taxon>
    </lineage>
</organism>
<feature type="compositionally biased region" description="Basic and acidic residues" evidence="1">
    <location>
        <begin position="446"/>
        <end position="455"/>
    </location>
</feature>
<dbReference type="InterPro" id="IPR014752">
    <property type="entry name" value="Arrestin-like_C"/>
</dbReference>
<proteinExistence type="predicted"/>
<dbReference type="InterPro" id="IPR014756">
    <property type="entry name" value="Ig_E-set"/>
</dbReference>
<feature type="region of interest" description="Disordered" evidence="1">
    <location>
        <begin position="498"/>
        <end position="582"/>
    </location>
</feature>
<gene>
    <name evidence="3" type="ORF">B0H16DRAFT_1708647</name>
</gene>
<dbReference type="SMART" id="SM01017">
    <property type="entry name" value="Arrestin_C"/>
    <property type="match status" value="1"/>
</dbReference>
<dbReference type="SUPFAM" id="SSF81296">
    <property type="entry name" value="E set domains"/>
    <property type="match status" value="1"/>
</dbReference>
<protein>
    <recommendedName>
        <fullName evidence="2">Arrestin C-terminal-like domain-containing protein</fullName>
    </recommendedName>
</protein>
<dbReference type="AlphaFoldDB" id="A0AAD7KIM4"/>
<feature type="domain" description="Arrestin C-terminal-like" evidence="2">
    <location>
        <begin position="248"/>
        <end position="407"/>
    </location>
</feature>
<feature type="region of interest" description="Disordered" evidence="1">
    <location>
        <begin position="685"/>
        <end position="713"/>
    </location>
</feature>
<evidence type="ECO:0000313" key="4">
    <source>
        <dbReference type="Proteomes" id="UP001215598"/>
    </source>
</evidence>
<dbReference type="Proteomes" id="UP001215598">
    <property type="component" value="Unassembled WGS sequence"/>
</dbReference>
<accession>A0AAD7KIM4</accession>
<dbReference type="Gene3D" id="2.60.40.640">
    <property type="match status" value="1"/>
</dbReference>
<evidence type="ECO:0000259" key="2">
    <source>
        <dbReference type="SMART" id="SM01017"/>
    </source>
</evidence>